<reference evidence="1" key="1">
    <citation type="submission" date="2023-06" db="EMBL/GenBank/DDBJ databases">
        <authorList>
            <consortium name="Lawrence Berkeley National Laboratory"/>
            <person name="Ahrendt S."/>
            <person name="Sahu N."/>
            <person name="Indic B."/>
            <person name="Wong-Bajracharya J."/>
            <person name="Merenyi Z."/>
            <person name="Ke H.-M."/>
            <person name="Monk M."/>
            <person name="Kocsube S."/>
            <person name="Drula E."/>
            <person name="Lipzen A."/>
            <person name="Balint B."/>
            <person name="Henrissat B."/>
            <person name="Andreopoulos B."/>
            <person name="Martin F.M."/>
            <person name="Harder C.B."/>
            <person name="Rigling D."/>
            <person name="Ford K.L."/>
            <person name="Foster G.D."/>
            <person name="Pangilinan J."/>
            <person name="Papanicolaou A."/>
            <person name="Barry K."/>
            <person name="LaButti K."/>
            <person name="Viragh M."/>
            <person name="Koriabine M."/>
            <person name="Yan M."/>
            <person name="Riley R."/>
            <person name="Champramary S."/>
            <person name="Plett K.L."/>
            <person name="Tsai I.J."/>
            <person name="Slot J."/>
            <person name="Sipos G."/>
            <person name="Plett J."/>
            <person name="Nagy L.G."/>
            <person name="Grigoriev I.V."/>
        </authorList>
    </citation>
    <scope>NUCLEOTIDE SEQUENCE</scope>
    <source>
        <strain evidence="1">CCBAS 213</strain>
    </source>
</reference>
<gene>
    <name evidence="1" type="ORF">EV420DRAFT_1653059</name>
</gene>
<accession>A0AA39J3S4</accession>
<name>A0AA39J3S4_ARMTA</name>
<evidence type="ECO:0000313" key="1">
    <source>
        <dbReference type="EMBL" id="KAK0435591.1"/>
    </source>
</evidence>
<protein>
    <submittedName>
        <fullName evidence="1">Uncharacterized protein</fullName>
    </submittedName>
</protein>
<evidence type="ECO:0000313" key="2">
    <source>
        <dbReference type="Proteomes" id="UP001175211"/>
    </source>
</evidence>
<proteinExistence type="predicted"/>
<dbReference type="AlphaFoldDB" id="A0AA39J3S4"/>
<sequence>MAWMALILAPVAANNLVHIQKLLIVYMNFELSDVGCEHPMKIKVISDRFTHEHKHWSLIIIEILRLDVEETSELSHPDGELDWGNIMPCCQFKTGQGFSYEEGIVADNVSLESHNNPGKSFGIEGDEVPNYTRGDGKTLVPQQVSDEIFGNACDDERPWFVEGALPVVESHDSAFVWEVETFEEFCEENVGTQVFRVEFGSSAIGDCVNNQLYST</sequence>
<dbReference type="Proteomes" id="UP001175211">
    <property type="component" value="Unassembled WGS sequence"/>
</dbReference>
<keyword evidence="2" id="KW-1185">Reference proteome</keyword>
<comment type="caution">
    <text evidence="1">The sequence shown here is derived from an EMBL/GenBank/DDBJ whole genome shotgun (WGS) entry which is preliminary data.</text>
</comment>
<dbReference type="RefSeq" id="XP_060322031.1">
    <property type="nucleotide sequence ID" value="XM_060478704.1"/>
</dbReference>
<dbReference type="GeneID" id="85362252"/>
<organism evidence="1 2">
    <name type="scientific">Armillaria tabescens</name>
    <name type="common">Ringless honey mushroom</name>
    <name type="synonym">Agaricus tabescens</name>
    <dbReference type="NCBI Taxonomy" id="1929756"/>
    <lineage>
        <taxon>Eukaryota</taxon>
        <taxon>Fungi</taxon>
        <taxon>Dikarya</taxon>
        <taxon>Basidiomycota</taxon>
        <taxon>Agaricomycotina</taxon>
        <taxon>Agaricomycetes</taxon>
        <taxon>Agaricomycetidae</taxon>
        <taxon>Agaricales</taxon>
        <taxon>Marasmiineae</taxon>
        <taxon>Physalacriaceae</taxon>
        <taxon>Desarmillaria</taxon>
    </lineage>
</organism>
<dbReference type="EMBL" id="JAUEPS010000145">
    <property type="protein sequence ID" value="KAK0435591.1"/>
    <property type="molecule type" value="Genomic_DNA"/>
</dbReference>